<dbReference type="PANTHER" id="PTHR30250:SF11">
    <property type="entry name" value="O-ANTIGEN TRANSPORTER-RELATED"/>
    <property type="match status" value="1"/>
</dbReference>
<feature type="transmembrane region" description="Helical" evidence="6">
    <location>
        <begin position="245"/>
        <end position="267"/>
    </location>
</feature>
<feature type="transmembrane region" description="Helical" evidence="6">
    <location>
        <begin position="115"/>
        <end position="134"/>
    </location>
</feature>
<dbReference type="PANTHER" id="PTHR30250">
    <property type="entry name" value="PST FAMILY PREDICTED COLANIC ACID TRANSPORTER"/>
    <property type="match status" value="1"/>
</dbReference>
<evidence type="ECO:0000256" key="4">
    <source>
        <dbReference type="ARBA" id="ARBA00022989"/>
    </source>
</evidence>
<feature type="transmembrane region" description="Helical" evidence="6">
    <location>
        <begin position="279"/>
        <end position="300"/>
    </location>
</feature>
<evidence type="ECO:0000256" key="2">
    <source>
        <dbReference type="ARBA" id="ARBA00022475"/>
    </source>
</evidence>
<keyword evidence="3 6" id="KW-0812">Transmembrane</keyword>
<sequence length="399" mass="39520">MPSPPSDSSRAGQRVAVAGVGLVTAGSMVANIAAYLLHLPAGRWLGPEGYGEFAALLAAQLVLAVPALALQTVVAREYVGGARVESLRSLTYRTSAIVGVLALVAWPIVAWALGTGATATAAALASAPVLVLLAGEQGLLQGAGRFGSLGAVLAAAGVGKVVPAVVALALGAGPGVALAVSTTGTLAVALGARVLRPGSDATHESPIGVVAVLRASQVQLALIALTSLDLLSARIVLDAGDAGLYALGAVAAKAAFWLPQAVGVVLYPRMADPARSAGAVRTALVVLAATGTVVVLAALAASPLVPLLVGEEYEPVQSVLWLFAAQGACLAVVQGGLLATIARERTRIALLAWLALAVEAVLVFTLATTLTQLLVVAVSTAAVTAIVIGVAAVVTAGRD</sequence>
<reference evidence="7 8" key="1">
    <citation type="submission" date="2018-07" db="EMBL/GenBank/DDBJ databases">
        <title>Genome sequence of Rhodococcus rhodnii ATCC 35071 from Rhodnius prolixus.</title>
        <authorList>
            <person name="Patel V."/>
            <person name="Vogel K.J."/>
        </authorList>
    </citation>
    <scope>NUCLEOTIDE SEQUENCE [LARGE SCALE GENOMIC DNA]</scope>
    <source>
        <strain evidence="7 8">ATCC 35071</strain>
    </source>
</reference>
<feature type="transmembrane region" description="Helical" evidence="6">
    <location>
        <begin position="176"/>
        <end position="195"/>
    </location>
</feature>
<comment type="subcellular location">
    <subcellularLocation>
        <location evidence="1">Cell membrane</location>
        <topology evidence="1">Multi-pass membrane protein</topology>
    </subcellularLocation>
</comment>
<evidence type="ECO:0000256" key="6">
    <source>
        <dbReference type="SAM" id="Phobius"/>
    </source>
</evidence>
<name>A0A6P2CDJ9_9NOCA</name>
<feature type="transmembrane region" description="Helical" evidence="6">
    <location>
        <begin position="320"/>
        <end position="341"/>
    </location>
</feature>
<protein>
    <submittedName>
        <fullName evidence="7">Polysaccharide biosynthesis protein</fullName>
    </submittedName>
</protein>
<feature type="transmembrane region" description="Helical" evidence="6">
    <location>
        <begin position="348"/>
        <end position="367"/>
    </location>
</feature>
<keyword evidence="4 6" id="KW-1133">Transmembrane helix</keyword>
<feature type="transmembrane region" description="Helical" evidence="6">
    <location>
        <begin position="90"/>
        <end position="109"/>
    </location>
</feature>
<dbReference type="AlphaFoldDB" id="A0A6P2CDJ9"/>
<dbReference type="RefSeq" id="WP_051111171.1">
    <property type="nucleotide sequence ID" value="NZ_QRCM01000001.1"/>
</dbReference>
<gene>
    <name evidence="7" type="ORF">DW322_07025</name>
</gene>
<evidence type="ECO:0000313" key="7">
    <source>
        <dbReference type="EMBL" id="TXG90010.1"/>
    </source>
</evidence>
<evidence type="ECO:0000256" key="5">
    <source>
        <dbReference type="ARBA" id="ARBA00023136"/>
    </source>
</evidence>
<comment type="caution">
    <text evidence="7">The sequence shown here is derived from an EMBL/GenBank/DDBJ whole genome shotgun (WGS) entry which is preliminary data.</text>
</comment>
<keyword evidence="2" id="KW-1003">Cell membrane</keyword>
<feature type="transmembrane region" description="Helical" evidence="6">
    <location>
        <begin position="15"/>
        <end position="37"/>
    </location>
</feature>
<feature type="transmembrane region" description="Helical" evidence="6">
    <location>
        <begin position="373"/>
        <end position="396"/>
    </location>
</feature>
<dbReference type="InterPro" id="IPR050833">
    <property type="entry name" value="Poly_Biosynth_Transport"/>
</dbReference>
<dbReference type="EMBL" id="QRCM01000001">
    <property type="protein sequence ID" value="TXG90010.1"/>
    <property type="molecule type" value="Genomic_DNA"/>
</dbReference>
<feature type="transmembrane region" description="Helical" evidence="6">
    <location>
        <begin position="207"/>
        <end position="225"/>
    </location>
</feature>
<proteinExistence type="predicted"/>
<dbReference type="GO" id="GO:0005886">
    <property type="term" value="C:plasma membrane"/>
    <property type="evidence" value="ECO:0007669"/>
    <property type="project" value="UniProtKB-SubCell"/>
</dbReference>
<evidence type="ECO:0000256" key="3">
    <source>
        <dbReference type="ARBA" id="ARBA00022692"/>
    </source>
</evidence>
<keyword evidence="5 6" id="KW-0472">Membrane</keyword>
<evidence type="ECO:0000313" key="8">
    <source>
        <dbReference type="Proteomes" id="UP000471120"/>
    </source>
</evidence>
<feature type="transmembrane region" description="Helical" evidence="6">
    <location>
        <begin position="49"/>
        <end position="70"/>
    </location>
</feature>
<accession>A0A6P2CDJ9</accession>
<evidence type="ECO:0000256" key="1">
    <source>
        <dbReference type="ARBA" id="ARBA00004651"/>
    </source>
</evidence>
<feature type="transmembrane region" description="Helical" evidence="6">
    <location>
        <begin position="146"/>
        <end position="170"/>
    </location>
</feature>
<dbReference type="Proteomes" id="UP000471120">
    <property type="component" value="Unassembled WGS sequence"/>
</dbReference>
<organism evidence="7 8">
    <name type="scientific">Rhodococcus rhodnii</name>
    <dbReference type="NCBI Taxonomy" id="38312"/>
    <lineage>
        <taxon>Bacteria</taxon>
        <taxon>Bacillati</taxon>
        <taxon>Actinomycetota</taxon>
        <taxon>Actinomycetes</taxon>
        <taxon>Mycobacteriales</taxon>
        <taxon>Nocardiaceae</taxon>
        <taxon>Rhodococcus</taxon>
    </lineage>
</organism>